<feature type="coiled-coil region" evidence="1">
    <location>
        <begin position="5"/>
        <end position="32"/>
    </location>
</feature>
<dbReference type="HOGENOM" id="CLU_049105_1_0_1"/>
<dbReference type="PaxDb" id="4113-PGSC0003DMT400093406"/>
<organism evidence="2 3">
    <name type="scientific">Solanum tuberosum</name>
    <name type="common">Potato</name>
    <dbReference type="NCBI Taxonomy" id="4113"/>
    <lineage>
        <taxon>Eukaryota</taxon>
        <taxon>Viridiplantae</taxon>
        <taxon>Streptophyta</taxon>
        <taxon>Embryophyta</taxon>
        <taxon>Tracheophyta</taxon>
        <taxon>Spermatophyta</taxon>
        <taxon>Magnoliopsida</taxon>
        <taxon>eudicotyledons</taxon>
        <taxon>Gunneridae</taxon>
        <taxon>Pentapetalae</taxon>
        <taxon>asterids</taxon>
        <taxon>lamiids</taxon>
        <taxon>Solanales</taxon>
        <taxon>Solanaceae</taxon>
        <taxon>Solanoideae</taxon>
        <taxon>Solaneae</taxon>
        <taxon>Solanum</taxon>
    </lineage>
</organism>
<reference evidence="2" key="2">
    <citation type="submission" date="2015-06" db="UniProtKB">
        <authorList>
            <consortium name="EnsemblPlants"/>
        </authorList>
    </citation>
    <scope>IDENTIFICATION</scope>
    <source>
        <strain evidence="2">DM1-3 516 R44</strain>
    </source>
</reference>
<reference evidence="3" key="1">
    <citation type="journal article" date="2011" name="Nature">
        <title>Genome sequence and analysis of the tuber crop potato.</title>
        <authorList>
            <consortium name="The Potato Genome Sequencing Consortium"/>
        </authorList>
    </citation>
    <scope>NUCLEOTIDE SEQUENCE [LARGE SCALE GENOMIC DNA]</scope>
    <source>
        <strain evidence="3">cv. DM1-3 516 R44</strain>
    </source>
</reference>
<keyword evidence="1" id="KW-0175">Coiled coil</keyword>
<dbReference type="Proteomes" id="UP000011115">
    <property type="component" value="Unassembled WGS sequence"/>
</dbReference>
<keyword evidence="3" id="KW-1185">Reference proteome</keyword>
<evidence type="ECO:0000256" key="1">
    <source>
        <dbReference type="SAM" id="Coils"/>
    </source>
</evidence>
<name>M1DRW6_SOLTU</name>
<protein>
    <submittedName>
        <fullName evidence="2">Uncharacterized protein</fullName>
    </submittedName>
</protein>
<accession>M1DRW6</accession>
<evidence type="ECO:0000313" key="2">
    <source>
        <dbReference type="EnsemblPlants" id="PGSC0003DMT400093406"/>
    </source>
</evidence>
<dbReference type="Gramene" id="PGSC0003DMT400093406">
    <property type="protein sequence ID" value="PGSC0003DMT400093406"/>
    <property type="gene ID" value="PGSC0003DMG400042977"/>
</dbReference>
<evidence type="ECO:0000313" key="3">
    <source>
        <dbReference type="Proteomes" id="UP000011115"/>
    </source>
</evidence>
<proteinExistence type="predicted"/>
<dbReference type="InParanoid" id="M1DRW6"/>
<sequence length="220" mass="25399">MDEEIAATLNKKEDATLEIQRLRKKYPFLDKKVNVITLEDPKPEVAKEEPEEEVNDMIPFRRRLKEGDGKITFRAYRILKPLEGTISRVEHENVHKTCAYHIDKKGHTINECVELKTAIHDLTNSGKISRLLGHYTHLTCGQPEPDMPVTEHTLFHCYYFTPFEDPRRTIYYKLVRGGILRPTKKKVGMVSAFGGEIFESFPYHGTEITTLKIASYSAMM</sequence>
<dbReference type="AlphaFoldDB" id="M1DRW6"/>
<dbReference type="EnsemblPlants" id="PGSC0003DMT400093406">
    <property type="protein sequence ID" value="PGSC0003DMT400093406"/>
    <property type="gene ID" value="PGSC0003DMG400042977"/>
</dbReference>